<dbReference type="PANTHER" id="PTHR48022">
    <property type="entry name" value="PLASTIDIC GLUCOSE TRANSPORTER 4"/>
    <property type="match status" value="1"/>
</dbReference>
<keyword evidence="3 7" id="KW-0813">Transport</keyword>
<dbReference type="Proteomes" id="UP001174694">
    <property type="component" value="Unassembled WGS sequence"/>
</dbReference>
<dbReference type="InterPro" id="IPR003663">
    <property type="entry name" value="Sugar/inositol_transpt"/>
</dbReference>
<evidence type="ECO:0000256" key="8">
    <source>
        <dbReference type="SAM" id="Phobius"/>
    </source>
</evidence>
<evidence type="ECO:0000256" key="9">
    <source>
        <dbReference type="SAM" id="SignalP"/>
    </source>
</evidence>
<feature type="transmembrane region" description="Helical" evidence="8">
    <location>
        <begin position="302"/>
        <end position="324"/>
    </location>
</feature>
<feature type="transmembrane region" description="Helical" evidence="8">
    <location>
        <begin position="139"/>
        <end position="162"/>
    </location>
</feature>
<reference evidence="11" key="1">
    <citation type="submission" date="2022-07" db="EMBL/GenBank/DDBJ databases">
        <title>Fungi with potential for degradation of polypropylene.</title>
        <authorList>
            <person name="Gostincar C."/>
        </authorList>
    </citation>
    <scope>NUCLEOTIDE SEQUENCE</scope>
    <source>
        <strain evidence="11">EXF-13308</strain>
    </source>
</reference>
<keyword evidence="4 8" id="KW-0812">Transmembrane</keyword>
<evidence type="ECO:0000313" key="11">
    <source>
        <dbReference type="EMBL" id="KAJ9132515.1"/>
    </source>
</evidence>
<dbReference type="AlphaFoldDB" id="A0AA38R1P0"/>
<dbReference type="InterPro" id="IPR020846">
    <property type="entry name" value="MFS_dom"/>
</dbReference>
<dbReference type="EMBL" id="JANBVO010000056">
    <property type="protein sequence ID" value="KAJ9132515.1"/>
    <property type="molecule type" value="Genomic_DNA"/>
</dbReference>
<evidence type="ECO:0000256" key="7">
    <source>
        <dbReference type="RuleBase" id="RU003346"/>
    </source>
</evidence>
<sequence>MKSSMALLVRLVVVNSVSMAHFGYDQGVFSGALISADFIRYFPETRKASISGITSSCFSLGAFFGCIASFAYGDRIGRKRAIWTGLVLNVVGAVLQISAFGLAQMIVGRVVNGFGMGITSSTCPIFMAESSPSRIRGRLVVLGSVCNTLGFCLANWINYALYHGNGPFQWRFPLAFQLVFPLIVAAFLPFVVESPRWLLLRDRRDDALFALAKLHGKAEDLGDGELKNDLKSISETIEWERANRAPWSDVILLRDPTQNIRRLLLSCGTQLMQQFSGVNALGYYLPTLLIQSVGVSKEHARLLTAANATLYLGAALLCLLLIDFVGRRKLMLYGSVAMGCCYLIAAVTLKEASLQPHHKRTLGAVTTSMFFLYYFCYGTSFAKVPWVFNSEVSSPGWRARGAAAATATNWMGGFIVVQFTKTGVNNLGWGFYLLFSCFCWSFLPIVYLAYPETSRRTLEDMDEIFKQGTGLFVFNKPLLTQRERPLELIDAERRRIEGDPGRVSGGRGVLEEPVIP</sequence>
<dbReference type="PROSITE" id="PS50850">
    <property type="entry name" value="MFS"/>
    <property type="match status" value="1"/>
</dbReference>
<feature type="transmembrane region" description="Helical" evidence="8">
    <location>
        <begin position="330"/>
        <end position="349"/>
    </location>
</feature>
<proteinExistence type="inferred from homology"/>
<dbReference type="PANTHER" id="PTHR48022:SF26">
    <property type="entry name" value="MAJOR FACILITATOR SUPERFAMILY (MFS) PROFILE DOMAIN-CONTAINING PROTEIN-RELATED"/>
    <property type="match status" value="1"/>
</dbReference>
<keyword evidence="9" id="KW-0732">Signal</keyword>
<evidence type="ECO:0000256" key="2">
    <source>
        <dbReference type="ARBA" id="ARBA00010992"/>
    </source>
</evidence>
<evidence type="ECO:0000256" key="1">
    <source>
        <dbReference type="ARBA" id="ARBA00004141"/>
    </source>
</evidence>
<keyword evidence="12" id="KW-1185">Reference proteome</keyword>
<feature type="transmembrane region" description="Helical" evidence="8">
    <location>
        <begin position="429"/>
        <end position="450"/>
    </location>
</feature>
<organism evidence="11 12">
    <name type="scientific">Pleurostoma richardsiae</name>
    <dbReference type="NCBI Taxonomy" id="41990"/>
    <lineage>
        <taxon>Eukaryota</taxon>
        <taxon>Fungi</taxon>
        <taxon>Dikarya</taxon>
        <taxon>Ascomycota</taxon>
        <taxon>Pezizomycotina</taxon>
        <taxon>Sordariomycetes</taxon>
        <taxon>Sordariomycetidae</taxon>
        <taxon>Calosphaeriales</taxon>
        <taxon>Pleurostomataceae</taxon>
        <taxon>Pleurostoma</taxon>
    </lineage>
</organism>
<comment type="similarity">
    <text evidence="2 7">Belongs to the major facilitator superfamily. Sugar transporter (TC 2.A.1.1) family.</text>
</comment>
<evidence type="ECO:0000259" key="10">
    <source>
        <dbReference type="PROSITE" id="PS50850"/>
    </source>
</evidence>
<gene>
    <name evidence="11" type="ORF">NKR23_g11180</name>
</gene>
<accession>A0AA38R1P0</accession>
<dbReference type="InterPro" id="IPR005828">
    <property type="entry name" value="MFS_sugar_transport-like"/>
</dbReference>
<feature type="signal peptide" evidence="9">
    <location>
        <begin position="1"/>
        <end position="20"/>
    </location>
</feature>
<evidence type="ECO:0000256" key="5">
    <source>
        <dbReference type="ARBA" id="ARBA00022989"/>
    </source>
</evidence>
<dbReference type="InterPro" id="IPR036259">
    <property type="entry name" value="MFS_trans_sf"/>
</dbReference>
<evidence type="ECO:0000256" key="6">
    <source>
        <dbReference type="ARBA" id="ARBA00023136"/>
    </source>
</evidence>
<feature type="chain" id="PRO_5041415422" evidence="9">
    <location>
        <begin position="21"/>
        <end position="516"/>
    </location>
</feature>
<evidence type="ECO:0000313" key="12">
    <source>
        <dbReference type="Proteomes" id="UP001174694"/>
    </source>
</evidence>
<dbReference type="GO" id="GO:0005351">
    <property type="term" value="F:carbohydrate:proton symporter activity"/>
    <property type="evidence" value="ECO:0007669"/>
    <property type="project" value="TreeGrafter"/>
</dbReference>
<dbReference type="FunFam" id="1.20.1250.20:FF:000134">
    <property type="entry name" value="MFS sugar transporter protein"/>
    <property type="match status" value="1"/>
</dbReference>
<feature type="transmembrane region" description="Helical" evidence="8">
    <location>
        <begin position="361"/>
        <end position="382"/>
    </location>
</feature>
<dbReference type="SUPFAM" id="SSF103473">
    <property type="entry name" value="MFS general substrate transporter"/>
    <property type="match status" value="1"/>
</dbReference>
<evidence type="ECO:0000256" key="3">
    <source>
        <dbReference type="ARBA" id="ARBA00022448"/>
    </source>
</evidence>
<dbReference type="PROSITE" id="PS00217">
    <property type="entry name" value="SUGAR_TRANSPORT_2"/>
    <property type="match status" value="1"/>
</dbReference>
<feature type="transmembrane region" description="Helical" evidence="8">
    <location>
        <begin position="174"/>
        <end position="192"/>
    </location>
</feature>
<keyword evidence="6 8" id="KW-0472">Membrane</keyword>
<protein>
    <submittedName>
        <fullName evidence="11">General substrate transporter</fullName>
    </submittedName>
</protein>
<dbReference type="PRINTS" id="PR00171">
    <property type="entry name" value="SUGRTRNSPORT"/>
</dbReference>
<feature type="transmembrane region" description="Helical" evidence="8">
    <location>
        <begin position="81"/>
        <end position="100"/>
    </location>
</feature>
<dbReference type="NCBIfam" id="TIGR00879">
    <property type="entry name" value="SP"/>
    <property type="match status" value="1"/>
</dbReference>
<dbReference type="InterPro" id="IPR050360">
    <property type="entry name" value="MFS_Sugar_Transporters"/>
</dbReference>
<dbReference type="InterPro" id="IPR005829">
    <property type="entry name" value="Sugar_transporter_CS"/>
</dbReference>
<comment type="caution">
    <text evidence="11">The sequence shown here is derived from an EMBL/GenBank/DDBJ whole genome shotgun (WGS) entry which is preliminary data.</text>
</comment>
<dbReference type="Gene3D" id="1.20.1250.20">
    <property type="entry name" value="MFS general substrate transporter like domains"/>
    <property type="match status" value="1"/>
</dbReference>
<feature type="domain" description="Major facilitator superfamily (MFS) profile" evidence="10">
    <location>
        <begin position="11"/>
        <end position="454"/>
    </location>
</feature>
<dbReference type="Pfam" id="PF00083">
    <property type="entry name" value="Sugar_tr"/>
    <property type="match status" value="1"/>
</dbReference>
<evidence type="ECO:0000256" key="4">
    <source>
        <dbReference type="ARBA" id="ARBA00022692"/>
    </source>
</evidence>
<feature type="transmembrane region" description="Helical" evidence="8">
    <location>
        <begin position="50"/>
        <end position="72"/>
    </location>
</feature>
<name>A0AA38R1P0_9PEZI</name>
<dbReference type="GO" id="GO:0016020">
    <property type="term" value="C:membrane"/>
    <property type="evidence" value="ECO:0007669"/>
    <property type="project" value="UniProtKB-SubCell"/>
</dbReference>
<comment type="subcellular location">
    <subcellularLocation>
        <location evidence="1">Membrane</location>
        <topology evidence="1">Multi-pass membrane protein</topology>
    </subcellularLocation>
</comment>
<keyword evidence="5 8" id="KW-1133">Transmembrane helix</keyword>